<accession>A0AAV6X2W9</accession>
<feature type="compositionally biased region" description="Low complexity" evidence="2">
    <location>
        <begin position="47"/>
        <end position="67"/>
    </location>
</feature>
<evidence type="ECO:0000313" key="5">
    <source>
        <dbReference type="Proteomes" id="UP000826271"/>
    </source>
</evidence>
<gene>
    <name evidence="4" type="ORF">BUALT_Bualt11G0028400</name>
</gene>
<dbReference type="EMBL" id="WHWC01000011">
    <property type="protein sequence ID" value="KAG8373478.1"/>
    <property type="molecule type" value="Genomic_DNA"/>
</dbReference>
<dbReference type="AlphaFoldDB" id="A0AAV6X2W9"/>
<feature type="region of interest" description="Disordered" evidence="2">
    <location>
        <begin position="1"/>
        <end position="68"/>
    </location>
</feature>
<feature type="compositionally biased region" description="Polar residues" evidence="2">
    <location>
        <begin position="461"/>
        <end position="484"/>
    </location>
</feature>
<protein>
    <submittedName>
        <fullName evidence="4">Uncharacterized protein</fullName>
    </submittedName>
</protein>
<dbReference type="InterPro" id="IPR004252">
    <property type="entry name" value="Probable_transposase_24"/>
</dbReference>
<dbReference type="Pfam" id="PF03004">
    <property type="entry name" value="Transposase_24"/>
    <property type="match status" value="1"/>
</dbReference>
<keyword evidence="3" id="KW-0812">Transmembrane</keyword>
<evidence type="ECO:0000313" key="4">
    <source>
        <dbReference type="EMBL" id="KAG8373478.1"/>
    </source>
</evidence>
<proteinExistence type="predicted"/>
<dbReference type="PANTHER" id="PTHR33499:SF11">
    <property type="entry name" value="NO APICAL MERISTEM-ASSOCIATED C-TERMINAL DOMAIN-CONTAINING PROTEIN"/>
    <property type="match status" value="1"/>
</dbReference>
<comment type="caution">
    <text evidence="4">The sequence shown here is derived from an EMBL/GenBank/DDBJ whole genome shotgun (WGS) entry which is preliminary data.</text>
</comment>
<reference evidence="4" key="1">
    <citation type="submission" date="2019-10" db="EMBL/GenBank/DDBJ databases">
        <authorList>
            <person name="Zhang R."/>
            <person name="Pan Y."/>
            <person name="Wang J."/>
            <person name="Ma R."/>
            <person name="Yu S."/>
        </authorList>
    </citation>
    <scope>NUCLEOTIDE SEQUENCE</scope>
    <source>
        <strain evidence="4">LA-IB0</strain>
        <tissue evidence="4">Leaf</tissue>
    </source>
</reference>
<name>A0AAV6X2W9_9LAMI</name>
<organism evidence="4 5">
    <name type="scientific">Buddleja alternifolia</name>
    <dbReference type="NCBI Taxonomy" id="168488"/>
    <lineage>
        <taxon>Eukaryota</taxon>
        <taxon>Viridiplantae</taxon>
        <taxon>Streptophyta</taxon>
        <taxon>Embryophyta</taxon>
        <taxon>Tracheophyta</taxon>
        <taxon>Spermatophyta</taxon>
        <taxon>Magnoliopsida</taxon>
        <taxon>eudicotyledons</taxon>
        <taxon>Gunneridae</taxon>
        <taxon>Pentapetalae</taxon>
        <taxon>asterids</taxon>
        <taxon>lamiids</taxon>
        <taxon>Lamiales</taxon>
        <taxon>Scrophulariaceae</taxon>
        <taxon>Buddlejeae</taxon>
        <taxon>Buddleja</taxon>
    </lineage>
</organism>
<dbReference type="PANTHER" id="PTHR33499">
    <property type="entry name" value="OS12G0282400 PROTEIN-RELATED"/>
    <property type="match status" value="1"/>
</dbReference>
<dbReference type="Proteomes" id="UP000826271">
    <property type="component" value="Unassembled WGS sequence"/>
</dbReference>
<evidence type="ECO:0000256" key="1">
    <source>
        <dbReference type="SAM" id="Coils"/>
    </source>
</evidence>
<evidence type="ECO:0000256" key="3">
    <source>
        <dbReference type="SAM" id="Phobius"/>
    </source>
</evidence>
<sequence>MAGKRKRSGRSLIDVIRERAGSSAMHDSLSRDRERRVHLRSRFGSTSSLPLHDASHSSSSGISVNPSEDCHNIGHPAPYFPAEHHVSDLPSCSVIISGSNVNTSAHLKKGRGRSKPIARWNKDEKLQLELTFDGEIDGPDRVEFKTQLGVMARNAYRFPLIYTSFDCMPQFLLNDLWSEVKENTTLPEEAKSYVLEDFNEIWKQGKYELKKKYSRPYQNDPEKLKELTVHLVPPEQFKYLVDYWKLVETQEEAERNTQNIAQHKFHHNLGRTPILELKKKILLIEGKFPSRIDIFCESRLVTPETSNLIKQMRDSISRVPEAERTAELEERVWIEFMGEDGHGRVKCAGRGIKPSKRRHNLSSNEVIKKKIQQVVQEVEEKMRGEKEQMRKEIDEMKEEREKMKGLMEQMEKKMSQTREEMTQEVVENVVSYFGLGHFPVALFIGQSVATFRPFDFRQEPDSSSATGTMSVGASTSNNDSARTGTKLQGQPSANWYNIFGLALPIYGVIYLFFDHLFKWAFYNFLVCSLWYYLPIYILEKLSIILFHGRNKAGKLKTF</sequence>
<feature type="transmembrane region" description="Helical" evidence="3">
    <location>
        <begin position="519"/>
        <end position="538"/>
    </location>
</feature>
<keyword evidence="5" id="KW-1185">Reference proteome</keyword>
<feature type="region of interest" description="Disordered" evidence="2">
    <location>
        <begin position="460"/>
        <end position="484"/>
    </location>
</feature>
<keyword evidence="1" id="KW-0175">Coiled coil</keyword>
<feature type="transmembrane region" description="Helical" evidence="3">
    <location>
        <begin position="495"/>
        <end position="513"/>
    </location>
</feature>
<feature type="coiled-coil region" evidence="1">
    <location>
        <begin position="368"/>
        <end position="427"/>
    </location>
</feature>
<evidence type="ECO:0000256" key="2">
    <source>
        <dbReference type="SAM" id="MobiDB-lite"/>
    </source>
</evidence>
<keyword evidence="3" id="KW-0472">Membrane</keyword>
<keyword evidence="3" id="KW-1133">Transmembrane helix</keyword>